<dbReference type="PROSITE" id="PS50896">
    <property type="entry name" value="LISH"/>
    <property type="match status" value="1"/>
</dbReference>
<dbReference type="PANTHER" id="PTHR12864">
    <property type="entry name" value="RAN BINDING PROTEIN 9-RELATED"/>
    <property type="match status" value="1"/>
</dbReference>
<organism evidence="2 5">
    <name type="scientific">Arctia plantaginis</name>
    <name type="common">Wood tiger moth</name>
    <name type="synonym">Phalaena plantaginis</name>
    <dbReference type="NCBI Taxonomy" id="874455"/>
    <lineage>
        <taxon>Eukaryota</taxon>
        <taxon>Metazoa</taxon>
        <taxon>Ecdysozoa</taxon>
        <taxon>Arthropoda</taxon>
        <taxon>Hexapoda</taxon>
        <taxon>Insecta</taxon>
        <taxon>Pterygota</taxon>
        <taxon>Neoptera</taxon>
        <taxon>Endopterygota</taxon>
        <taxon>Lepidoptera</taxon>
        <taxon>Glossata</taxon>
        <taxon>Ditrysia</taxon>
        <taxon>Noctuoidea</taxon>
        <taxon>Erebidae</taxon>
        <taxon>Arctiinae</taxon>
        <taxon>Arctia</taxon>
    </lineage>
</organism>
<dbReference type="InterPro" id="IPR024964">
    <property type="entry name" value="CTLH/CRA"/>
</dbReference>
<comment type="caution">
    <text evidence="2">The sequence shown here is derived from an EMBL/GenBank/DDBJ whole genome shotgun (WGS) entry which is preliminary data.</text>
</comment>
<proteinExistence type="predicted"/>
<dbReference type="SMART" id="SM00757">
    <property type="entry name" value="CRA"/>
    <property type="match status" value="1"/>
</dbReference>
<accession>A0A8S1AD10</accession>
<sequence>MSFDTTTNNGNEKEERKYYDRNKSDDLQISRTDMNMLIMNYLVTEGFKEAAIKFQQEAGLQEPALCSSLDERIMIREAVQTGRIPEAIAMVNALHPELLDNDRYLYFHLQQLQLLELIRAGRAEEALAFASATLAEAGANDPNALTELERSLALLAFPDPHSSPFADLLLPSHSQKIASELNAAILKMENQEYTNPKLCSLLRMILWSQSELDKHNIKYSKMTDLANATIEKPKYWTILGMAGDCDVQRRPQVTPME</sequence>
<dbReference type="Pfam" id="PF10607">
    <property type="entry name" value="CTLH"/>
    <property type="match status" value="1"/>
</dbReference>
<dbReference type="EMBL" id="CADEBD010000314">
    <property type="protein sequence ID" value="CAB3242878.1"/>
    <property type="molecule type" value="Genomic_DNA"/>
</dbReference>
<dbReference type="OrthoDB" id="2415936at2759"/>
<dbReference type="Proteomes" id="UP000494256">
    <property type="component" value="Unassembled WGS sequence"/>
</dbReference>
<dbReference type="EMBL" id="CADEBC010000519">
    <property type="protein sequence ID" value="CAB3243494.1"/>
    <property type="molecule type" value="Genomic_DNA"/>
</dbReference>
<protein>
    <recommendedName>
        <fullName evidence="1">CTLH domain-containing protein</fullName>
    </recommendedName>
</protein>
<evidence type="ECO:0000259" key="1">
    <source>
        <dbReference type="PROSITE" id="PS50897"/>
    </source>
</evidence>
<dbReference type="Pfam" id="PF08513">
    <property type="entry name" value="LisH"/>
    <property type="match status" value="1"/>
</dbReference>
<gene>
    <name evidence="2" type="ORF">APLA_LOCUS10129</name>
    <name evidence="3" type="ORF">APLA_LOCUS9513</name>
</gene>
<reference evidence="4 5" key="1">
    <citation type="submission" date="2020-04" db="EMBL/GenBank/DDBJ databases">
        <authorList>
            <person name="Wallbank WR R."/>
            <person name="Pardo Diaz C."/>
            <person name="Kozak K."/>
            <person name="Martin S."/>
            <person name="Jiggins C."/>
            <person name="Moest M."/>
            <person name="Warren A I."/>
            <person name="Byers J.R.P. K."/>
            <person name="Montejo-Kovacevich G."/>
            <person name="Yen C E."/>
        </authorList>
    </citation>
    <scope>NUCLEOTIDE SEQUENCE [LARGE SCALE GENOMIC DNA]</scope>
</reference>
<dbReference type="Gene3D" id="1.20.960.30">
    <property type="match status" value="1"/>
</dbReference>
<name>A0A8S1AD10_ARCPL</name>
<dbReference type="SMART" id="SM00667">
    <property type="entry name" value="LisH"/>
    <property type="match status" value="1"/>
</dbReference>
<dbReference type="InterPro" id="IPR006595">
    <property type="entry name" value="CTLH_C"/>
</dbReference>
<evidence type="ECO:0000313" key="2">
    <source>
        <dbReference type="EMBL" id="CAB3242878.1"/>
    </source>
</evidence>
<dbReference type="SMART" id="SM00668">
    <property type="entry name" value="CTLH"/>
    <property type="match status" value="1"/>
</dbReference>
<dbReference type="InterPro" id="IPR006594">
    <property type="entry name" value="LisH"/>
</dbReference>
<dbReference type="InterPro" id="IPR013144">
    <property type="entry name" value="CRA_dom"/>
</dbReference>
<evidence type="ECO:0000313" key="4">
    <source>
        <dbReference type="Proteomes" id="UP000494106"/>
    </source>
</evidence>
<feature type="domain" description="CTLH" evidence="1">
    <location>
        <begin position="68"/>
        <end position="125"/>
    </location>
</feature>
<evidence type="ECO:0000313" key="3">
    <source>
        <dbReference type="EMBL" id="CAB3243494.1"/>
    </source>
</evidence>
<dbReference type="AlphaFoldDB" id="A0A8S1AD10"/>
<evidence type="ECO:0000313" key="5">
    <source>
        <dbReference type="Proteomes" id="UP000494256"/>
    </source>
</evidence>
<dbReference type="Proteomes" id="UP000494106">
    <property type="component" value="Unassembled WGS sequence"/>
</dbReference>
<keyword evidence="4" id="KW-1185">Reference proteome</keyword>
<dbReference type="InterPro" id="IPR050618">
    <property type="entry name" value="Ubq-SigPath_Reg"/>
</dbReference>
<dbReference type="PROSITE" id="PS50897">
    <property type="entry name" value="CTLH"/>
    <property type="match status" value="1"/>
</dbReference>